<accession>A0AAD8EPG9</accession>
<feature type="non-terminal residue" evidence="1">
    <location>
        <position position="109"/>
    </location>
</feature>
<dbReference type="AlphaFoldDB" id="A0AAD8EPG9"/>
<gene>
    <name evidence="1" type="ORF">L9F63_011008</name>
</gene>
<dbReference type="Proteomes" id="UP001233999">
    <property type="component" value="Unassembled WGS sequence"/>
</dbReference>
<feature type="non-terminal residue" evidence="1">
    <location>
        <position position="1"/>
    </location>
</feature>
<evidence type="ECO:0000313" key="1">
    <source>
        <dbReference type="EMBL" id="KAJ9598330.1"/>
    </source>
</evidence>
<comment type="caution">
    <text evidence="1">The sequence shown here is derived from an EMBL/GenBank/DDBJ whole genome shotgun (WGS) entry which is preliminary data.</text>
</comment>
<name>A0AAD8EPG9_DIPPU</name>
<organism evidence="1 2">
    <name type="scientific">Diploptera punctata</name>
    <name type="common">Pacific beetle cockroach</name>
    <dbReference type="NCBI Taxonomy" id="6984"/>
    <lineage>
        <taxon>Eukaryota</taxon>
        <taxon>Metazoa</taxon>
        <taxon>Ecdysozoa</taxon>
        <taxon>Arthropoda</taxon>
        <taxon>Hexapoda</taxon>
        <taxon>Insecta</taxon>
        <taxon>Pterygota</taxon>
        <taxon>Neoptera</taxon>
        <taxon>Polyneoptera</taxon>
        <taxon>Dictyoptera</taxon>
        <taxon>Blattodea</taxon>
        <taxon>Blaberoidea</taxon>
        <taxon>Blaberidae</taxon>
        <taxon>Diplopterinae</taxon>
        <taxon>Diploptera</taxon>
    </lineage>
</organism>
<keyword evidence="2" id="KW-1185">Reference proteome</keyword>
<sequence>DKLRNNLETTCSFLLVKDIPNFVNGLQYLNVGKTAAAAAAAKLEVVLRNKHGLKIIVNRSHPNCTYSKFCQWFGMPLGLLLIFTLNDFTSWFTNNKSLSLYLRIMYFAH</sequence>
<reference evidence="1" key="1">
    <citation type="journal article" date="2023" name="IScience">
        <title>Live-bearing cockroach genome reveals convergent evolutionary mechanisms linked to viviparity in insects and beyond.</title>
        <authorList>
            <person name="Fouks B."/>
            <person name="Harrison M.C."/>
            <person name="Mikhailova A.A."/>
            <person name="Marchal E."/>
            <person name="English S."/>
            <person name="Carruthers M."/>
            <person name="Jennings E.C."/>
            <person name="Chiamaka E.L."/>
            <person name="Frigard R.A."/>
            <person name="Pippel M."/>
            <person name="Attardo G.M."/>
            <person name="Benoit J.B."/>
            <person name="Bornberg-Bauer E."/>
            <person name="Tobe S.S."/>
        </authorList>
    </citation>
    <scope>NUCLEOTIDE SEQUENCE</scope>
    <source>
        <strain evidence="1">Stay&amp;Tobe</strain>
    </source>
</reference>
<evidence type="ECO:0000313" key="2">
    <source>
        <dbReference type="Proteomes" id="UP001233999"/>
    </source>
</evidence>
<protein>
    <submittedName>
        <fullName evidence="1">Uncharacterized protein</fullName>
    </submittedName>
</protein>
<dbReference type="EMBL" id="JASPKZ010001229">
    <property type="protein sequence ID" value="KAJ9598330.1"/>
    <property type="molecule type" value="Genomic_DNA"/>
</dbReference>
<proteinExistence type="predicted"/>
<reference evidence="1" key="2">
    <citation type="submission" date="2023-05" db="EMBL/GenBank/DDBJ databases">
        <authorList>
            <person name="Fouks B."/>
        </authorList>
    </citation>
    <scope>NUCLEOTIDE SEQUENCE</scope>
    <source>
        <strain evidence="1">Stay&amp;Tobe</strain>
        <tissue evidence="1">Testes</tissue>
    </source>
</reference>